<dbReference type="InterPro" id="IPR001849">
    <property type="entry name" value="PH_domain"/>
</dbReference>
<dbReference type="GO" id="GO:0051209">
    <property type="term" value="P:release of sequestered calcium ion into cytosol"/>
    <property type="evidence" value="ECO:0007669"/>
    <property type="project" value="TreeGrafter"/>
</dbReference>
<dbReference type="InterPro" id="IPR001711">
    <property type="entry name" value="PLipase_C_Pinositol-sp_Y"/>
</dbReference>
<dbReference type="PANTHER" id="PTHR10336">
    <property type="entry name" value="PHOSPHOINOSITIDE-SPECIFIC PHOSPHOLIPASE C FAMILY PROTEIN"/>
    <property type="match status" value="1"/>
</dbReference>
<feature type="compositionally biased region" description="Basic residues" evidence="14">
    <location>
        <begin position="1391"/>
        <end position="1406"/>
    </location>
</feature>
<dbReference type="InterPro" id="IPR000008">
    <property type="entry name" value="C2_dom"/>
</dbReference>
<evidence type="ECO:0000256" key="13">
    <source>
        <dbReference type="RuleBase" id="RU361133"/>
    </source>
</evidence>
<dbReference type="PROSITE" id="PS50001">
    <property type="entry name" value="SH2"/>
    <property type="match status" value="2"/>
</dbReference>
<proteinExistence type="predicted"/>
<evidence type="ECO:0000259" key="19">
    <source>
        <dbReference type="PROSITE" id="PS50008"/>
    </source>
</evidence>
<dbReference type="PROSITE" id="PS50004">
    <property type="entry name" value="C2"/>
    <property type="match status" value="1"/>
</dbReference>
<evidence type="ECO:0000259" key="17">
    <source>
        <dbReference type="PROSITE" id="PS50003"/>
    </source>
</evidence>
<feature type="region of interest" description="Disordered" evidence="14">
    <location>
        <begin position="1288"/>
        <end position="1326"/>
    </location>
</feature>
<dbReference type="EC" id="3.1.4.11" evidence="2 13"/>
<dbReference type="Pfam" id="PF07653">
    <property type="entry name" value="SH3_2"/>
    <property type="match status" value="1"/>
</dbReference>
<dbReference type="Proteomes" id="UP000783686">
    <property type="component" value="Unassembled WGS sequence"/>
</dbReference>
<keyword evidence="3 12" id="KW-0728">SH3 domain</keyword>
<dbReference type="GO" id="GO:0010634">
    <property type="term" value="P:positive regulation of epithelial cell migration"/>
    <property type="evidence" value="ECO:0007669"/>
    <property type="project" value="TreeGrafter"/>
</dbReference>
<dbReference type="SUPFAM" id="SSF55550">
    <property type="entry name" value="SH2 domain"/>
    <property type="match status" value="2"/>
</dbReference>
<keyword evidence="7 13" id="KW-0442">Lipid degradation</keyword>
<dbReference type="PRINTS" id="PR00390">
    <property type="entry name" value="PHPHLIPASEC"/>
</dbReference>
<comment type="catalytic activity">
    <reaction evidence="13">
        <text>a 1,2-diacyl-sn-glycero-3-phospho-(1D-myo-inositol-4,5-bisphosphate) + H2O = 1D-myo-inositol 1,4,5-trisphosphate + a 1,2-diacyl-sn-glycerol + H(+)</text>
        <dbReference type="Rhea" id="RHEA:33179"/>
        <dbReference type="ChEBI" id="CHEBI:15377"/>
        <dbReference type="ChEBI" id="CHEBI:15378"/>
        <dbReference type="ChEBI" id="CHEBI:17815"/>
        <dbReference type="ChEBI" id="CHEBI:58456"/>
        <dbReference type="ChEBI" id="CHEBI:203600"/>
        <dbReference type="EC" id="3.1.4.11"/>
    </reaction>
</comment>
<dbReference type="PROSITE" id="PS50007">
    <property type="entry name" value="PIPLC_X_DOMAIN"/>
    <property type="match status" value="1"/>
</dbReference>
<evidence type="ECO:0000256" key="6">
    <source>
        <dbReference type="ARBA" id="ARBA00022837"/>
    </source>
</evidence>
<dbReference type="EMBL" id="CAJFCW020000002">
    <property type="protein sequence ID" value="CAG9088514.1"/>
    <property type="molecule type" value="Genomic_DNA"/>
</dbReference>
<evidence type="ECO:0000256" key="5">
    <source>
        <dbReference type="ARBA" id="ARBA00022801"/>
    </source>
</evidence>
<dbReference type="InterPro" id="IPR036860">
    <property type="entry name" value="SH2_dom_sf"/>
</dbReference>
<dbReference type="Pfam" id="PF23329">
    <property type="entry name" value="EF_HAND_1_PLCG"/>
    <property type="match status" value="1"/>
</dbReference>
<dbReference type="SMART" id="SM00239">
    <property type="entry name" value="C2"/>
    <property type="match status" value="1"/>
</dbReference>
<keyword evidence="9 13" id="KW-0443">Lipid metabolism</keyword>
<dbReference type="GO" id="GO:0048015">
    <property type="term" value="P:phosphatidylinositol-mediated signaling"/>
    <property type="evidence" value="ECO:0007669"/>
    <property type="project" value="TreeGrafter"/>
</dbReference>
<dbReference type="GO" id="GO:0004435">
    <property type="term" value="F:phosphatidylinositol-4,5-bisphosphate phospholipase C activity"/>
    <property type="evidence" value="ECO:0007669"/>
    <property type="project" value="UniProtKB-EC"/>
</dbReference>
<dbReference type="GO" id="GO:0032587">
    <property type="term" value="C:ruffle membrane"/>
    <property type="evidence" value="ECO:0007669"/>
    <property type="project" value="TreeGrafter"/>
</dbReference>
<feature type="compositionally biased region" description="Acidic residues" evidence="14">
    <location>
        <begin position="586"/>
        <end position="597"/>
    </location>
</feature>
<dbReference type="PROSITE" id="PS50008">
    <property type="entry name" value="PIPLC_Y_DOMAIN"/>
    <property type="match status" value="1"/>
</dbReference>
<dbReference type="PRINTS" id="PR00401">
    <property type="entry name" value="SH2DOMAIN"/>
</dbReference>
<dbReference type="Gene3D" id="3.30.505.10">
    <property type="entry name" value="SH2 domain"/>
    <property type="match status" value="2"/>
</dbReference>
<evidence type="ECO:0000259" key="16">
    <source>
        <dbReference type="PROSITE" id="PS50002"/>
    </source>
</evidence>
<dbReference type="Gene3D" id="1.10.238.10">
    <property type="entry name" value="EF-hand"/>
    <property type="match status" value="1"/>
</dbReference>
<keyword evidence="21" id="KW-1185">Reference proteome</keyword>
<evidence type="ECO:0000256" key="10">
    <source>
        <dbReference type="ARBA" id="ARBA00023224"/>
    </source>
</evidence>
<dbReference type="EMBL" id="CAJFDH010000002">
    <property type="protein sequence ID" value="CAD5209116.1"/>
    <property type="molecule type" value="Genomic_DNA"/>
</dbReference>
<evidence type="ECO:0000256" key="4">
    <source>
        <dbReference type="ARBA" id="ARBA00022737"/>
    </source>
</evidence>
<evidence type="ECO:0000256" key="9">
    <source>
        <dbReference type="ARBA" id="ARBA00023098"/>
    </source>
</evidence>
<evidence type="ECO:0000256" key="3">
    <source>
        <dbReference type="ARBA" id="ARBA00022443"/>
    </source>
</evidence>
<feature type="domain" description="PH" evidence="17">
    <location>
        <begin position="914"/>
        <end position="969"/>
    </location>
</feature>
<feature type="domain" description="SH2" evidence="15">
    <location>
        <begin position="730"/>
        <end position="819"/>
    </location>
</feature>
<gene>
    <name evidence="20" type="ORF">BOKJ2_LOCUS2519</name>
</gene>
<feature type="compositionally biased region" description="Low complexity" evidence="14">
    <location>
        <begin position="1288"/>
        <end position="1305"/>
    </location>
</feature>
<feature type="compositionally biased region" description="Low complexity" evidence="14">
    <location>
        <begin position="7"/>
        <end position="24"/>
    </location>
</feature>
<dbReference type="Pfam" id="PF23583">
    <property type="entry name" value="EF_HAND_2_PLCG"/>
    <property type="match status" value="1"/>
</dbReference>
<evidence type="ECO:0000256" key="11">
    <source>
        <dbReference type="PROSITE-ProRule" id="PRU00191"/>
    </source>
</evidence>
<dbReference type="Proteomes" id="UP000614601">
    <property type="component" value="Unassembled WGS sequence"/>
</dbReference>
<feature type="domain" description="PI-PLC Y-box" evidence="19">
    <location>
        <begin position="991"/>
        <end position="1105"/>
    </location>
</feature>
<evidence type="ECO:0000259" key="15">
    <source>
        <dbReference type="PROSITE" id="PS50001"/>
    </source>
</evidence>
<dbReference type="Pfam" id="PF00168">
    <property type="entry name" value="C2"/>
    <property type="match status" value="1"/>
</dbReference>
<keyword evidence="4" id="KW-0677">Repeat</keyword>
<dbReference type="Gene3D" id="3.20.20.190">
    <property type="entry name" value="Phosphatidylinositol (PI) phosphodiesterase"/>
    <property type="match status" value="2"/>
</dbReference>
<dbReference type="InterPro" id="IPR000980">
    <property type="entry name" value="SH2"/>
</dbReference>
<keyword evidence="6" id="KW-0106">Calcium</keyword>
<dbReference type="SMART" id="SM00252">
    <property type="entry name" value="SH2"/>
    <property type="match status" value="2"/>
</dbReference>
<evidence type="ECO:0000256" key="14">
    <source>
        <dbReference type="SAM" id="MobiDB-lite"/>
    </source>
</evidence>
<evidence type="ECO:0000259" key="18">
    <source>
        <dbReference type="PROSITE" id="PS50004"/>
    </source>
</evidence>
<protein>
    <recommendedName>
        <fullName evidence="2 13">Phosphoinositide phospholipase C</fullName>
        <ecNumber evidence="2 13">3.1.4.11</ecNumber>
    </recommendedName>
</protein>
<feature type="region of interest" description="Disordered" evidence="14">
    <location>
        <begin position="1"/>
        <end position="41"/>
    </location>
</feature>
<dbReference type="InterPro" id="IPR056586">
    <property type="entry name" value="EF-hand_PLCG1"/>
</dbReference>
<dbReference type="GO" id="GO:0046488">
    <property type="term" value="P:phosphatidylinositol metabolic process"/>
    <property type="evidence" value="ECO:0007669"/>
    <property type="project" value="TreeGrafter"/>
</dbReference>
<dbReference type="Pfam" id="PF00387">
    <property type="entry name" value="PI-PLC-Y"/>
    <property type="match status" value="1"/>
</dbReference>
<dbReference type="SMART" id="SM00326">
    <property type="entry name" value="SH3"/>
    <property type="match status" value="1"/>
</dbReference>
<dbReference type="CDD" id="cd00275">
    <property type="entry name" value="C2_PLC_like"/>
    <property type="match status" value="1"/>
</dbReference>
<dbReference type="InterPro" id="IPR035892">
    <property type="entry name" value="C2_domain_sf"/>
</dbReference>
<dbReference type="Pfam" id="PF00017">
    <property type="entry name" value="SH2"/>
    <property type="match status" value="2"/>
</dbReference>
<evidence type="ECO:0000256" key="2">
    <source>
        <dbReference type="ARBA" id="ARBA00012368"/>
    </source>
</evidence>
<dbReference type="Gene3D" id="2.30.30.40">
    <property type="entry name" value="SH3 Domains"/>
    <property type="match status" value="1"/>
</dbReference>
<dbReference type="SUPFAM" id="SSF49562">
    <property type="entry name" value="C2 domain (Calcium/lipid-binding domain, CaLB)"/>
    <property type="match status" value="1"/>
</dbReference>
<dbReference type="SUPFAM" id="SSF47473">
    <property type="entry name" value="EF-hand"/>
    <property type="match status" value="1"/>
</dbReference>
<organism evidence="20 21">
    <name type="scientific">Bursaphelenchus okinawaensis</name>
    <dbReference type="NCBI Taxonomy" id="465554"/>
    <lineage>
        <taxon>Eukaryota</taxon>
        <taxon>Metazoa</taxon>
        <taxon>Ecdysozoa</taxon>
        <taxon>Nematoda</taxon>
        <taxon>Chromadorea</taxon>
        <taxon>Rhabditida</taxon>
        <taxon>Tylenchina</taxon>
        <taxon>Tylenchomorpha</taxon>
        <taxon>Aphelenchoidea</taxon>
        <taxon>Aphelenchoididae</taxon>
        <taxon>Bursaphelenchus</taxon>
    </lineage>
</organism>
<dbReference type="SMART" id="SM00148">
    <property type="entry name" value="PLCXc"/>
    <property type="match status" value="1"/>
</dbReference>
<dbReference type="InterPro" id="IPR035024">
    <property type="entry name" value="PLC-gamma_N-SH2"/>
</dbReference>
<feature type="domain" description="SH2" evidence="15">
    <location>
        <begin position="619"/>
        <end position="719"/>
    </location>
</feature>
<feature type="domain" description="C2" evidence="18">
    <location>
        <begin position="1105"/>
        <end position="1234"/>
    </location>
</feature>
<keyword evidence="8 11" id="KW-0727">SH2 domain</keyword>
<evidence type="ECO:0000256" key="1">
    <source>
        <dbReference type="ARBA" id="ARBA00001913"/>
    </source>
</evidence>
<dbReference type="PANTHER" id="PTHR10336:SF159">
    <property type="entry name" value="1-PHOSPHATIDYLINOSITOL 4,5-BISPHOSPHATE PHOSPHODIESTERASE GAMMA"/>
    <property type="match status" value="1"/>
</dbReference>
<evidence type="ECO:0000256" key="7">
    <source>
        <dbReference type="ARBA" id="ARBA00022963"/>
    </source>
</evidence>
<dbReference type="PROSITE" id="PS50003">
    <property type="entry name" value="PH_DOMAIN"/>
    <property type="match status" value="1"/>
</dbReference>
<dbReference type="InterPro" id="IPR011992">
    <property type="entry name" value="EF-hand-dom_pair"/>
</dbReference>
<evidence type="ECO:0000256" key="12">
    <source>
        <dbReference type="PROSITE-ProRule" id="PRU00192"/>
    </source>
</evidence>
<keyword evidence="5 13" id="KW-0378">Hydrolase</keyword>
<dbReference type="InterPro" id="IPR017946">
    <property type="entry name" value="PLC-like_Pdiesterase_TIM-brl"/>
</dbReference>
<dbReference type="InterPro" id="IPR001452">
    <property type="entry name" value="SH3_domain"/>
</dbReference>
<dbReference type="Pfam" id="PF00388">
    <property type="entry name" value="PI-PLC-X"/>
    <property type="match status" value="1"/>
</dbReference>
<feature type="compositionally biased region" description="Low complexity" evidence="14">
    <location>
        <begin position="1357"/>
        <end position="1368"/>
    </location>
</feature>
<feature type="domain" description="SH3" evidence="16">
    <location>
        <begin position="845"/>
        <end position="903"/>
    </location>
</feature>
<dbReference type="PROSITE" id="PS50002">
    <property type="entry name" value="SH3"/>
    <property type="match status" value="1"/>
</dbReference>
<sequence length="1406" mass="160635">MNGQTFSGSSKDSGLSTSSSSTSSVRGPRAHQLRGHRNLRSSAGSYGSGRFWSLRANEYDMEKVVIQMEKGHRVCKLLLLKKWDPSYKKLAFNRETRQIVLTKYDDKNTKCCGTQKPQVLDIMLIKDVQTLGYKINKMKIQDKWKKDRELQRFQPDWILVISYGSGFVLNHWLLLFDSAEACKQWCQGLQHLRIEWAEASHFLVMERWLRKQFYSIVNLNTNTITIRHMKPFVQTTLQSKVQSKQLQEITEGEMGFEAFVIAHNRLQNLDFLFQKFFQHLADENQKVTVQSFCNFLQECQNDEIGFSKDTAADFLRSYLREVDLHRDTPDPFLNSEEFVDYLYSRENSMFDPINHNVVHDMNQPLTNYWIASSHNTYLTGDQLKSESSLDAYARALLMGCRCVELDCWDGTKKSSGEFNEIVIYHGYTMTSKLNLRDVLLTIKHYAFQTSDYPVILSIEDNCSVPAQRLMAQEIKEILGDLLLTQPISKDETRLPSPAALRHKIILKHKKLILENDTKSLSPSYEEDIETDLLSKDCMKRGVLSLYDESSKSWEKHVFVLFPDRLCYVIDQYVENEHRGDSVSQGGDEESLNEDNNEEPMRTANGFGVGPEEMHFTEEWFHGKVGRDEAKERLLEHKDPTGNVVYLVRESGTFIGDYTLSFIHAGKVHHCRIKTKMVDGEKKYFFLETNKKDTLYELISYYTKHTLDTPAFRSYLSIPCPQPQPHLNQPWFSPTADKQRAEKLLNTVPEDGAFLIRYSSTDQSVFVLSLKVDGEFWHYRLKRDGRIFVVNQVIFENLNQVVDYFSNRDFVRGICLKFPVNEQNVGEYISELPAQVGCYMELKDLEQEIEAVAVKDFEGIGNDDLSFQVGSRLSIIRKEPDLWKGRLDNRVGWFPPDCVKELDTEPGANEMNYVTIDLAGAIIDKSPESRPFSFKVSQSASHWKSKEVVVAADDKDDMDDWISSINSMTKSVNEKVTLIRSKEKQVRIASELSALVVYCQAVPFNPDFTLEDPRHSFFEMCSFSENKHEKLLEKGLPLFNARQLSRVYPQASRLTSTNFNPVPMWSSGCHMVALNYQTGDRAMNLNEGKFAANGRCGYVLKPSYLQDETFRPDLRNDTEREGTYPVTVKFTVISGRHLSRKDHNKGICSPFVQIEVTGLPTDSRMVCTNTITSNGLNPFWNETFEFDVYRPELALVRFLVEDGDFVGPKTDPFIGQAVFPLDCLRPGFRSVPLLNQYSEPLEISSLLVLVEIRPLFGTDKDWINRSQLHSYLQQARSCVEIMSDGRMNLPKKNSLTSSLTTQSSPSVKRNSQSSIENVNGSTTTLTSTRSAVPRLSFDVGYGDSISVTTQDSDRGRESASSPIGSPISPRLGNLRNGDSRSASVDSDESSHSSKKPGALKRLFRFGR</sequence>
<dbReference type="InterPro" id="IPR000909">
    <property type="entry name" value="PLipase_C_PInositol-sp_X_dom"/>
</dbReference>
<dbReference type="FunFam" id="3.30.505.10:FF:000011">
    <property type="entry name" value="1-phosphatidylinositol 4,5-bisphosphate phosphodiesterase gamma"/>
    <property type="match status" value="1"/>
</dbReference>
<evidence type="ECO:0000313" key="21">
    <source>
        <dbReference type="Proteomes" id="UP000614601"/>
    </source>
</evidence>
<dbReference type="SMART" id="SM00149">
    <property type="entry name" value="PLCYc"/>
    <property type="match status" value="1"/>
</dbReference>
<evidence type="ECO:0000313" key="20">
    <source>
        <dbReference type="EMBL" id="CAD5209116.1"/>
    </source>
</evidence>
<feature type="region of interest" description="Disordered" evidence="14">
    <location>
        <begin position="578"/>
        <end position="604"/>
    </location>
</feature>
<feature type="region of interest" description="Disordered" evidence="14">
    <location>
        <begin position="1345"/>
        <end position="1406"/>
    </location>
</feature>
<comment type="cofactor">
    <cofactor evidence="1">
        <name>Ca(2+)</name>
        <dbReference type="ChEBI" id="CHEBI:29108"/>
    </cofactor>
</comment>
<reference evidence="20" key="1">
    <citation type="submission" date="2020-09" db="EMBL/GenBank/DDBJ databases">
        <authorList>
            <person name="Kikuchi T."/>
        </authorList>
    </citation>
    <scope>NUCLEOTIDE SEQUENCE</scope>
    <source>
        <strain evidence="20">SH1</strain>
    </source>
</reference>
<comment type="caution">
    <text evidence="20">The sequence shown here is derived from an EMBL/GenBank/DDBJ whole genome shotgun (WGS) entry which is preliminary data.</text>
</comment>
<dbReference type="Gene3D" id="2.60.40.150">
    <property type="entry name" value="C2 domain"/>
    <property type="match status" value="1"/>
</dbReference>
<dbReference type="GO" id="GO:0016042">
    <property type="term" value="P:lipid catabolic process"/>
    <property type="evidence" value="ECO:0007669"/>
    <property type="project" value="UniProtKB-KW"/>
</dbReference>
<evidence type="ECO:0000256" key="8">
    <source>
        <dbReference type="ARBA" id="ARBA00022999"/>
    </source>
</evidence>
<accession>A0A811K105</accession>
<dbReference type="CDD" id="cd10341">
    <property type="entry name" value="SH2_N-SH2_PLC_gamma_like"/>
    <property type="match status" value="1"/>
</dbReference>
<keyword evidence="10" id="KW-0807">Transducer</keyword>
<feature type="compositionally biased region" description="Basic residues" evidence="14">
    <location>
        <begin position="28"/>
        <end position="39"/>
    </location>
</feature>
<dbReference type="OrthoDB" id="269822at2759"/>
<name>A0A811K105_9BILA</name>
<dbReference type="SUPFAM" id="SSF51695">
    <property type="entry name" value="PLC-like phosphodiesterases"/>
    <property type="match status" value="1"/>
</dbReference>
<dbReference type="InterPro" id="IPR057061">
    <property type="entry name" value="PLCG_EF-hand_2"/>
</dbReference>
<dbReference type="InterPro" id="IPR001192">
    <property type="entry name" value="PI-PLC_fam"/>
</dbReference>
<feature type="compositionally biased region" description="Polar residues" evidence="14">
    <location>
        <begin position="1306"/>
        <end position="1326"/>
    </location>
</feature>